<dbReference type="PANTHER" id="PTHR30185:SF13">
    <property type="entry name" value="LICABCH OPERON REGULATOR-RELATED"/>
    <property type="match status" value="1"/>
</dbReference>
<dbReference type="Gene3D" id="3.40.930.10">
    <property type="entry name" value="Mannitol-specific EII, Chain A"/>
    <property type="match status" value="1"/>
</dbReference>
<sequence>MELSEIKHGEAIIDLLLEPKTYVSFIKFQEVLHISRRTFFYTLKKLNAYLDEHDLDMVQNMKGIGYYLPDDTKQVLVQQTKKNTPKLAVFPQKERHILIMLSLINNERVSLELTQKRFHITHHTAVSDLKMTKQLARKYHLAIESKPTGTTITGTERNQRNWFLSALSDHGALINSVLEIDPHQALKITELLHNLEALTGNYFSDDALSILITFFSWYLNRLTDPDKQLQPSNSDAINPTATIEKWAGTVLSKYHIQNIAEQLFITYLVKSGQFIHINTNDTLAHSMTPIVKQIIKRFNDVSGSQIAVDSLELPLLTHLLSTYYRVKYRVTFKQASLKSIQEQYSELIFFTRLALKPFENFVQQKLPEEEITLVAIYFGGVLRNESTNDATVNVVCSSGIGTSKILYEELHRRYPNIKFSSPMSVFKLKNSQLTNIKLIISTIQLKSSFKLPTIVVAPIPTESQWQQIDQELAHLKIIKRSTQAITVNNLMDIISDYTRIVDPTGLQNALTNLLAHDHNISTTPTNTNIGLKSLLPKENILIQDSAFPNWENAIRYAFNPLVANSSITEKYVDKIISSTQKYGPYMVIGNGVMLAHARPADGVKKIGMSLLVLGEPLTMYDANTHEDKLVKVIIGLAPIDAAEHVLALSQLVKMLQQPHWLSDIENATNSTMIYEKCFNITIK</sequence>
<dbReference type="CDD" id="cd00211">
    <property type="entry name" value="PTS_IIA_fru"/>
    <property type="match status" value="1"/>
</dbReference>
<organism evidence="6 7">
    <name type="scientific">Lactiplantibacillus fabifermentans T30PCM01</name>
    <dbReference type="NCBI Taxonomy" id="1400520"/>
    <lineage>
        <taxon>Bacteria</taxon>
        <taxon>Bacillati</taxon>
        <taxon>Bacillota</taxon>
        <taxon>Bacilli</taxon>
        <taxon>Lactobacillales</taxon>
        <taxon>Lactobacillaceae</taxon>
        <taxon>Lactiplantibacillus</taxon>
    </lineage>
</organism>
<dbReference type="GO" id="GO:0008982">
    <property type="term" value="F:protein-N(PI)-phosphohistidine-sugar phosphotransferase activity"/>
    <property type="evidence" value="ECO:0007669"/>
    <property type="project" value="InterPro"/>
</dbReference>
<accession>W6T4N8</accession>
<protein>
    <recommendedName>
        <fullName evidence="8">Transcription antiterminator BglG</fullName>
    </recommendedName>
</protein>
<evidence type="ECO:0000259" key="5">
    <source>
        <dbReference type="PROSITE" id="PS51372"/>
    </source>
</evidence>
<dbReference type="Gene3D" id="1.10.1790.10">
    <property type="entry name" value="PRD domain"/>
    <property type="match status" value="1"/>
</dbReference>
<dbReference type="STRING" id="1400520.LFAB_16275"/>
<evidence type="ECO:0000313" key="7">
    <source>
        <dbReference type="Proteomes" id="UP000019247"/>
    </source>
</evidence>
<dbReference type="PATRIC" id="fig|1400520.3.peg.3197"/>
<dbReference type="Proteomes" id="UP000019247">
    <property type="component" value="Unassembled WGS sequence"/>
</dbReference>
<evidence type="ECO:0000259" key="4">
    <source>
        <dbReference type="PROSITE" id="PS51099"/>
    </source>
</evidence>
<dbReference type="OrthoDB" id="369398at2"/>
<evidence type="ECO:0000259" key="3">
    <source>
        <dbReference type="PROSITE" id="PS51094"/>
    </source>
</evidence>
<dbReference type="PROSITE" id="PS51099">
    <property type="entry name" value="PTS_EIIB_TYPE_2"/>
    <property type="match status" value="1"/>
</dbReference>
<dbReference type="InterPro" id="IPR050661">
    <property type="entry name" value="BglG_antiterminators"/>
</dbReference>
<feature type="domain" description="PTS EIIA type-2" evidence="3">
    <location>
        <begin position="533"/>
        <end position="680"/>
    </location>
</feature>
<dbReference type="PROSITE" id="PS51094">
    <property type="entry name" value="PTS_EIIA_TYPE_2"/>
    <property type="match status" value="1"/>
</dbReference>
<dbReference type="PANTHER" id="PTHR30185">
    <property type="entry name" value="CRYPTIC BETA-GLUCOSIDE BGL OPERON ANTITERMINATOR"/>
    <property type="match status" value="1"/>
</dbReference>
<dbReference type="RefSeq" id="WP_033614794.1">
    <property type="nucleotide sequence ID" value="NZ_KK036538.1"/>
</dbReference>
<keyword evidence="1" id="KW-0808">Transferase</keyword>
<dbReference type="CDD" id="cd05568">
    <property type="entry name" value="PTS_IIB_bgl_like"/>
    <property type="match status" value="1"/>
</dbReference>
<dbReference type="eggNOG" id="COG3711">
    <property type="taxonomic scope" value="Bacteria"/>
</dbReference>
<keyword evidence="2" id="KW-0677">Repeat</keyword>
<dbReference type="Pfam" id="PF00874">
    <property type="entry name" value="PRD"/>
    <property type="match status" value="1"/>
</dbReference>
<dbReference type="EMBL" id="AWWK01000092">
    <property type="protein sequence ID" value="ETY72703.1"/>
    <property type="molecule type" value="Genomic_DNA"/>
</dbReference>
<name>W6T4N8_9LACO</name>
<dbReference type="Gene3D" id="3.40.50.2300">
    <property type="match status" value="1"/>
</dbReference>
<gene>
    <name evidence="6" type="ORF">LFAB_16275</name>
</gene>
<reference evidence="6 7" key="1">
    <citation type="journal article" date="2014" name="Genome Announc.">
        <title>Genome Sequence of Lactobacillus fabifermentans Strain T30PCM01, Isolated from Fermenting Grape Marc.</title>
        <authorList>
            <person name="Treu L."/>
            <person name="Vendramin V."/>
            <person name="Bovo B."/>
            <person name="Giacomini A."/>
            <person name="Corich V."/>
            <person name="Campanaro S."/>
        </authorList>
    </citation>
    <scope>NUCLEOTIDE SEQUENCE [LARGE SCALE GENOMIC DNA]</scope>
    <source>
        <strain evidence="6 7">T30PCM01</strain>
    </source>
</reference>
<dbReference type="PROSITE" id="PS51372">
    <property type="entry name" value="PRD_2"/>
    <property type="match status" value="1"/>
</dbReference>
<evidence type="ECO:0000256" key="2">
    <source>
        <dbReference type="ARBA" id="ARBA00022737"/>
    </source>
</evidence>
<dbReference type="InterPro" id="IPR036095">
    <property type="entry name" value="PTS_EIIB-like_sf"/>
</dbReference>
<evidence type="ECO:0000256" key="1">
    <source>
        <dbReference type="ARBA" id="ARBA00022679"/>
    </source>
</evidence>
<dbReference type="SUPFAM" id="SSF52794">
    <property type="entry name" value="PTS system IIB component-like"/>
    <property type="match status" value="1"/>
</dbReference>
<proteinExistence type="predicted"/>
<dbReference type="SUPFAM" id="SSF63520">
    <property type="entry name" value="PTS-regulatory domain, PRD"/>
    <property type="match status" value="1"/>
</dbReference>
<dbReference type="InterPro" id="IPR036634">
    <property type="entry name" value="PRD_sf"/>
</dbReference>
<dbReference type="AlphaFoldDB" id="W6T4N8"/>
<dbReference type="InterPro" id="IPR011608">
    <property type="entry name" value="PRD"/>
</dbReference>
<dbReference type="InterPro" id="IPR002178">
    <property type="entry name" value="PTS_EIIA_type-2_dom"/>
</dbReference>
<dbReference type="GO" id="GO:0006355">
    <property type="term" value="P:regulation of DNA-templated transcription"/>
    <property type="evidence" value="ECO:0007669"/>
    <property type="project" value="InterPro"/>
</dbReference>
<dbReference type="HOGENOM" id="CLU_013442_1_0_9"/>
<dbReference type="InterPro" id="IPR016152">
    <property type="entry name" value="PTrfase/Anion_transptr"/>
</dbReference>
<feature type="domain" description="PRD" evidence="5">
    <location>
        <begin position="282"/>
        <end position="388"/>
    </location>
</feature>
<comment type="caution">
    <text evidence="6">The sequence shown here is derived from an EMBL/GenBank/DDBJ whole genome shotgun (WGS) entry which is preliminary data.</text>
</comment>
<dbReference type="GO" id="GO:0009401">
    <property type="term" value="P:phosphoenolpyruvate-dependent sugar phosphotransferase system"/>
    <property type="evidence" value="ECO:0007669"/>
    <property type="project" value="InterPro"/>
</dbReference>
<dbReference type="SUPFAM" id="SSF55804">
    <property type="entry name" value="Phoshotransferase/anion transport protein"/>
    <property type="match status" value="1"/>
</dbReference>
<dbReference type="InterPro" id="IPR013011">
    <property type="entry name" value="PTS_EIIB_2"/>
</dbReference>
<dbReference type="eggNOG" id="COG1762">
    <property type="taxonomic scope" value="Bacteria"/>
</dbReference>
<dbReference type="Pfam" id="PF00359">
    <property type="entry name" value="PTS_EIIA_2"/>
    <property type="match status" value="1"/>
</dbReference>
<feature type="domain" description="PTS EIIB type-2" evidence="4">
    <location>
        <begin position="390"/>
        <end position="480"/>
    </location>
</feature>
<evidence type="ECO:0008006" key="8">
    <source>
        <dbReference type="Google" id="ProtNLM"/>
    </source>
</evidence>
<evidence type="ECO:0000313" key="6">
    <source>
        <dbReference type="EMBL" id="ETY72703.1"/>
    </source>
</evidence>